<dbReference type="EMBL" id="FUZT01000004">
    <property type="protein sequence ID" value="SKC62427.1"/>
    <property type="molecule type" value="Genomic_DNA"/>
</dbReference>
<dbReference type="STRING" id="36842.SAMN02194393_01755"/>
<dbReference type="NCBIfam" id="TIGR01543">
    <property type="entry name" value="proheadase_HK97"/>
    <property type="match status" value="1"/>
</dbReference>
<organism evidence="5 6">
    <name type="scientific">Maledivibacter halophilus</name>
    <dbReference type="NCBI Taxonomy" id="36842"/>
    <lineage>
        <taxon>Bacteria</taxon>
        <taxon>Bacillati</taxon>
        <taxon>Bacillota</taxon>
        <taxon>Clostridia</taxon>
        <taxon>Peptostreptococcales</taxon>
        <taxon>Caminicellaceae</taxon>
        <taxon>Maledivibacter</taxon>
    </lineage>
</organism>
<reference evidence="5 6" key="1">
    <citation type="submission" date="2017-02" db="EMBL/GenBank/DDBJ databases">
        <authorList>
            <person name="Peterson S.W."/>
        </authorList>
    </citation>
    <scope>NUCLEOTIDE SEQUENCE [LARGE SCALE GENOMIC DNA]</scope>
    <source>
        <strain evidence="5 6">M1</strain>
    </source>
</reference>
<evidence type="ECO:0000256" key="2">
    <source>
        <dbReference type="ARBA" id="ARBA00022670"/>
    </source>
</evidence>
<proteinExistence type="predicted"/>
<dbReference type="RefSeq" id="WP_244282038.1">
    <property type="nucleotide sequence ID" value="NZ_FUZT01000004.1"/>
</dbReference>
<protein>
    <recommendedName>
        <fullName evidence="4">Prohead serine protease domain-containing protein</fullName>
    </recommendedName>
</protein>
<gene>
    <name evidence="5" type="ORF">SAMN02194393_01755</name>
</gene>
<keyword evidence="2" id="KW-0645">Protease</keyword>
<dbReference type="AlphaFoldDB" id="A0A1T5KFH6"/>
<keyword evidence="1" id="KW-1188">Viral release from host cell</keyword>
<keyword evidence="6" id="KW-1185">Reference proteome</keyword>
<accession>A0A1T5KFH6</accession>
<dbReference type="GO" id="GO:0006508">
    <property type="term" value="P:proteolysis"/>
    <property type="evidence" value="ECO:0007669"/>
    <property type="project" value="UniProtKB-KW"/>
</dbReference>
<evidence type="ECO:0000259" key="4">
    <source>
        <dbReference type="Pfam" id="PF04586"/>
    </source>
</evidence>
<dbReference type="Proteomes" id="UP000190285">
    <property type="component" value="Unassembled WGS sequence"/>
</dbReference>
<keyword evidence="3" id="KW-0378">Hydrolase</keyword>
<dbReference type="GO" id="GO:0008233">
    <property type="term" value="F:peptidase activity"/>
    <property type="evidence" value="ECO:0007669"/>
    <property type="project" value="UniProtKB-KW"/>
</dbReference>
<sequence>MAKNKNKPTVCGKAKRNFLMADLRAIDNSNEESPQYIIAGHAAVFDQVTNIGGFFYEVIERGAFDKTDFKDVLFSVNHDLNKIPLARSRNNNINSTLQLNVDDIGLAIKANLDVDNNSDARSLYSSVSRGDMDGMSFIFYVKDESWDNLDSEMPTRRIHEIDKVIEVSAVSFPAYDGTNIIIDSRDRNVLDSAKLALDNARAKLGLSNEAGEENLLELERLRAKTLFKF</sequence>
<evidence type="ECO:0000313" key="6">
    <source>
        <dbReference type="Proteomes" id="UP000190285"/>
    </source>
</evidence>
<evidence type="ECO:0000256" key="1">
    <source>
        <dbReference type="ARBA" id="ARBA00022612"/>
    </source>
</evidence>
<dbReference type="InterPro" id="IPR006433">
    <property type="entry name" value="Prohead_protease"/>
</dbReference>
<dbReference type="Pfam" id="PF04586">
    <property type="entry name" value="Peptidase_S78"/>
    <property type="match status" value="1"/>
</dbReference>
<dbReference type="InterPro" id="IPR054613">
    <property type="entry name" value="Peptidase_S78_dom"/>
</dbReference>
<feature type="domain" description="Prohead serine protease" evidence="4">
    <location>
        <begin position="29"/>
        <end position="186"/>
    </location>
</feature>
<name>A0A1T5KFH6_9FIRM</name>
<evidence type="ECO:0000313" key="5">
    <source>
        <dbReference type="EMBL" id="SKC62427.1"/>
    </source>
</evidence>
<evidence type="ECO:0000256" key="3">
    <source>
        <dbReference type="ARBA" id="ARBA00022801"/>
    </source>
</evidence>